<dbReference type="GO" id="GO:0031507">
    <property type="term" value="P:heterochromatin formation"/>
    <property type="evidence" value="ECO:0007669"/>
    <property type="project" value="InterPro"/>
</dbReference>
<dbReference type="PANTHER" id="PTHR35116">
    <property type="entry name" value="HELICASE PROTEIN MOM1"/>
    <property type="match status" value="1"/>
</dbReference>
<accession>A0AAV9C3I6</accession>
<proteinExistence type="predicted"/>
<evidence type="ECO:0000259" key="3">
    <source>
        <dbReference type="Pfam" id="PF25029"/>
    </source>
</evidence>
<feature type="domain" description="MOM1 alpha-helical" evidence="3">
    <location>
        <begin position="422"/>
        <end position="545"/>
    </location>
</feature>
<dbReference type="Proteomes" id="UP001180020">
    <property type="component" value="Unassembled WGS sequence"/>
</dbReference>
<keyword evidence="5" id="KW-1185">Reference proteome</keyword>
<feature type="compositionally biased region" description="Basic and acidic residues" evidence="2">
    <location>
        <begin position="100"/>
        <end position="113"/>
    </location>
</feature>
<feature type="coiled-coil region" evidence="1">
    <location>
        <begin position="1125"/>
        <end position="1160"/>
    </location>
</feature>
<comment type="caution">
    <text evidence="4">The sequence shown here is derived from an EMBL/GenBank/DDBJ whole genome shotgun (WGS) entry which is preliminary data.</text>
</comment>
<protein>
    <submittedName>
        <fullName evidence="4">Helicase protein MOM1</fullName>
    </submittedName>
</protein>
<feature type="region of interest" description="Disordered" evidence="2">
    <location>
        <begin position="572"/>
        <end position="593"/>
    </location>
</feature>
<keyword evidence="1" id="KW-0175">Coiled coil</keyword>
<reference evidence="4" key="2">
    <citation type="submission" date="2023-06" db="EMBL/GenBank/DDBJ databases">
        <authorList>
            <person name="Ma L."/>
            <person name="Liu K.-W."/>
            <person name="Li Z."/>
            <person name="Hsiao Y.-Y."/>
            <person name="Qi Y."/>
            <person name="Fu T."/>
            <person name="Tang G."/>
            <person name="Zhang D."/>
            <person name="Sun W.-H."/>
            <person name="Liu D.-K."/>
            <person name="Li Y."/>
            <person name="Chen G.-Z."/>
            <person name="Liu X.-D."/>
            <person name="Liao X.-Y."/>
            <person name="Jiang Y.-T."/>
            <person name="Yu X."/>
            <person name="Hao Y."/>
            <person name="Huang J."/>
            <person name="Zhao X.-W."/>
            <person name="Ke S."/>
            <person name="Chen Y.-Y."/>
            <person name="Wu W.-L."/>
            <person name="Hsu J.-L."/>
            <person name="Lin Y.-F."/>
            <person name="Huang M.-D."/>
            <person name="Li C.-Y."/>
            <person name="Huang L."/>
            <person name="Wang Z.-W."/>
            <person name="Zhao X."/>
            <person name="Zhong W.-Y."/>
            <person name="Peng D.-H."/>
            <person name="Ahmad S."/>
            <person name="Lan S."/>
            <person name="Zhang J.-S."/>
            <person name="Tsai W.-C."/>
            <person name="Van De Peer Y."/>
            <person name="Liu Z.-J."/>
        </authorList>
    </citation>
    <scope>NUCLEOTIDE SEQUENCE</scope>
    <source>
        <strain evidence="4">CP</strain>
        <tissue evidence="4">Leaves</tissue>
    </source>
</reference>
<dbReference type="InterPro" id="IPR056882">
    <property type="entry name" value="MOM1_dom"/>
</dbReference>
<dbReference type="EMBL" id="JAUJYO010000021">
    <property type="protein sequence ID" value="KAK1283675.1"/>
    <property type="molecule type" value="Genomic_DNA"/>
</dbReference>
<name>A0AAV9C3I6_ACOCL</name>
<feature type="region of interest" description="Disordered" evidence="2">
    <location>
        <begin position="857"/>
        <end position="892"/>
    </location>
</feature>
<feature type="coiled-coil region" evidence="1">
    <location>
        <begin position="669"/>
        <end position="696"/>
    </location>
</feature>
<feature type="compositionally biased region" description="Basic and acidic residues" evidence="2">
    <location>
        <begin position="163"/>
        <end position="184"/>
    </location>
</feature>
<feature type="region of interest" description="Disordered" evidence="2">
    <location>
        <begin position="135"/>
        <end position="187"/>
    </location>
</feature>
<feature type="region of interest" description="Disordered" evidence="2">
    <location>
        <begin position="292"/>
        <end position="325"/>
    </location>
</feature>
<sequence>MVTATRSGRKFTTEGEEETKLAKLKGSDNAAAGLRRSARLTPVKAPSKPSTSSPGTRRSERLQNLMSPATSSPDKAGGKKRKGSPLRTPEKSEKSRKREKKVELVEGSTDKGRRGLKAMSARAYRLFLRQQMKESMEMGSRGEEDVEEEDASLCVLNEGVHGSNERAEGEDEMARKAAEGDGRGDGIVVMADMETSKKDEIDEKTTSCSEQRCCHGLNEMEEGEDEMARKAAEGNGRGDGIVVMADMETSEKDETDEKTTSCFEQWDNADLLNGVTSRDSVSKSNKWIYLSEPSRRTHGKAHQMDSLENDTNARNEVKKKQKNGFNDTVNLVSPITWIPDESNVFPDKEAEWTRPTSPPSNLNSPSSIKSELSSDYLKKKASGSRTENLSKSSPNPCRSPVTSDSSDMVGTMTTESKGRKKRDAQKCLLVSLKPKLAKLCEILQLPDNVKSMSERLLEYTMNNYNVTQEQSTILQAFQISVCWEAASFLNYEVDHRESLTRVKEQLNYACSEEVAESIYSKLGELNKFSCETDTVPNATKSNSVKDLPSVSGRSDVAEAIVQKERCKSLNSGNEELEEGRVRERHPGRRPEEQPVLAEQVHAHDDELLKHLSRIQRACDIRMKKLLVEQQGELVEVIRIRDESKVKVKETYDSKLVLIRTTPMDPSVREKKLHVLNQNLKRKMDDLEKHAIECHRKLVVMQVNARNEEKRIRKQWEEEAKAGRLSKSFDKVPISRTGFRPDLMKMSGSIYDFISENVTNVLAGSLGGESSHHRISSRASENAAKAIEKLVVSQKEAEEVVESLSSIAQTNTITVNNNFELSTGPSHLNHLLSHKVSNSSAGEASEGLEGSRHCHSRAIENSAGGPADAAVPGNENLGNVATSEPNDHPELLPSLASPLIAHDEAIEYEHLESVREPINRTSGSSHTNAGTDQQMAMVTIETEKLHCDSTASHTEKQLVNPESISEPVDQPQLFQSPASPLIVHDEVIAHDSLENMQESIDETPSSFHQHGGTEQQLLEVTTQTEQPYCHGTTSQAEQQSINVVSASHQNVSTTSQCVVVRQLPLESTEQYRAGPFQHPLRQPLRPLPPLLPQPLHTPAIPMPGRLPPDLFQNQLSLIDDRLNVIIKEHENEKLQLISACNRKMEELQKQYNALLQDVEGRAEFSKKSLEIMRTKVRLNKLLADAMKFKFAGNPNEGTQSNQQGVPATNSDVLSHLSALQMQRTSSVPAFPPSTSPAATLAQTFTPSPLASASLAQVQPPVHLTAPNRVTVQPTVQAPVQDHAPTTTLTPAPPVQVPHRPFLVPIPSMSPTAFQHFTLEIIYLGSTTGLCFPQQI</sequence>
<evidence type="ECO:0000256" key="1">
    <source>
        <dbReference type="SAM" id="Coils"/>
    </source>
</evidence>
<feature type="region of interest" description="Disordered" evidence="2">
    <location>
        <begin position="1"/>
        <end position="117"/>
    </location>
</feature>
<dbReference type="InterPro" id="IPR039322">
    <property type="entry name" value="MOM1"/>
</dbReference>
<keyword evidence="4" id="KW-0378">Hydrolase</keyword>
<gene>
    <name evidence="4" type="primary">MOM1</name>
    <name evidence="4" type="ORF">QJS10_CPB21g00027</name>
</gene>
<keyword evidence="4" id="KW-0067">ATP-binding</keyword>
<evidence type="ECO:0000256" key="2">
    <source>
        <dbReference type="SAM" id="MobiDB-lite"/>
    </source>
</evidence>
<keyword evidence="4" id="KW-0347">Helicase</keyword>
<dbReference type="PANTHER" id="PTHR35116:SF2">
    <property type="entry name" value="ATP-DEPENDENT HELICASE FAMILY PROTEIN-RELATED"/>
    <property type="match status" value="1"/>
</dbReference>
<feature type="region of interest" description="Disordered" evidence="2">
    <location>
        <begin position="349"/>
        <end position="418"/>
    </location>
</feature>
<feature type="compositionally biased region" description="Polar residues" evidence="2">
    <location>
        <begin position="383"/>
        <end position="415"/>
    </location>
</feature>
<evidence type="ECO:0000313" key="4">
    <source>
        <dbReference type="EMBL" id="KAK1283675.1"/>
    </source>
</evidence>
<organism evidence="4 5">
    <name type="scientific">Acorus calamus</name>
    <name type="common">Sweet flag</name>
    <dbReference type="NCBI Taxonomy" id="4465"/>
    <lineage>
        <taxon>Eukaryota</taxon>
        <taxon>Viridiplantae</taxon>
        <taxon>Streptophyta</taxon>
        <taxon>Embryophyta</taxon>
        <taxon>Tracheophyta</taxon>
        <taxon>Spermatophyta</taxon>
        <taxon>Magnoliopsida</taxon>
        <taxon>Liliopsida</taxon>
        <taxon>Acoraceae</taxon>
        <taxon>Acorus</taxon>
    </lineage>
</organism>
<feature type="compositionally biased region" description="Polar residues" evidence="2">
    <location>
        <begin position="48"/>
        <end position="73"/>
    </location>
</feature>
<dbReference type="Gene3D" id="6.10.250.1310">
    <property type="match status" value="1"/>
</dbReference>
<keyword evidence="4" id="KW-0547">Nucleotide-binding</keyword>
<evidence type="ECO:0000313" key="5">
    <source>
        <dbReference type="Proteomes" id="UP001180020"/>
    </source>
</evidence>
<dbReference type="Pfam" id="PF25029">
    <property type="entry name" value="MOM1"/>
    <property type="match status" value="1"/>
</dbReference>
<reference evidence="4" key="1">
    <citation type="journal article" date="2023" name="Nat. Commun.">
        <title>Diploid and tetraploid genomes of Acorus and the evolution of monocots.</title>
        <authorList>
            <person name="Ma L."/>
            <person name="Liu K.W."/>
            <person name="Li Z."/>
            <person name="Hsiao Y.Y."/>
            <person name="Qi Y."/>
            <person name="Fu T."/>
            <person name="Tang G.D."/>
            <person name="Zhang D."/>
            <person name="Sun W.H."/>
            <person name="Liu D.K."/>
            <person name="Li Y."/>
            <person name="Chen G.Z."/>
            <person name="Liu X.D."/>
            <person name="Liao X.Y."/>
            <person name="Jiang Y.T."/>
            <person name="Yu X."/>
            <person name="Hao Y."/>
            <person name="Huang J."/>
            <person name="Zhao X.W."/>
            <person name="Ke S."/>
            <person name="Chen Y.Y."/>
            <person name="Wu W.L."/>
            <person name="Hsu J.L."/>
            <person name="Lin Y.F."/>
            <person name="Huang M.D."/>
            <person name="Li C.Y."/>
            <person name="Huang L."/>
            <person name="Wang Z.W."/>
            <person name="Zhao X."/>
            <person name="Zhong W.Y."/>
            <person name="Peng D.H."/>
            <person name="Ahmad S."/>
            <person name="Lan S."/>
            <person name="Zhang J.S."/>
            <person name="Tsai W.C."/>
            <person name="Van de Peer Y."/>
            <person name="Liu Z.J."/>
        </authorList>
    </citation>
    <scope>NUCLEOTIDE SEQUENCE</scope>
    <source>
        <strain evidence="4">CP</strain>
    </source>
</reference>
<dbReference type="GO" id="GO:0004386">
    <property type="term" value="F:helicase activity"/>
    <property type="evidence" value="ECO:0007669"/>
    <property type="project" value="UniProtKB-KW"/>
</dbReference>